<keyword evidence="6 8" id="KW-1133">Transmembrane helix</keyword>
<dbReference type="AlphaFoldDB" id="A0A6B8VZE4"/>
<feature type="transmembrane region" description="Helical" evidence="8">
    <location>
        <begin position="113"/>
        <end position="134"/>
    </location>
</feature>
<dbReference type="PROSITE" id="PS50850">
    <property type="entry name" value="MFS"/>
    <property type="match status" value="1"/>
</dbReference>
<feature type="transmembrane region" description="Helical" evidence="8">
    <location>
        <begin position="146"/>
        <end position="170"/>
    </location>
</feature>
<evidence type="ECO:0000256" key="3">
    <source>
        <dbReference type="ARBA" id="ARBA00022448"/>
    </source>
</evidence>
<evidence type="ECO:0000256" key="5">
    <source>
        <dbReference type="ARBA" id="ARBA00022692"/>
    </source>
</evidence>
<evidence type="ECO:0000313" key="10">
    <source>
        <dbReference type="EMBL" id="QGU08369.1"/>
    </source>
</evidence>
<evidence type="ECO:0000259" key="9">
    <source>
        <dbReference type="PROSITE" id="PS50850"/>
    </source>
</evidence>
<keyword evidence="3" id="KW-0813">Transport</keyword>
<dbReference type="Gene3D" id="1.20.1720.10">
    <property type="entry name" value="Multidrug resistance protein D"/>
    <property type="match status" value="1"/>
</dbReference>
<dbReference type="InterPro" id="IPR011701">
    <property type="entry name" value="MFS"/>
</dbReference>
<gene>
    <name evidence="10" type="primary">bcr</name>
    <name evidence="10" type="ORF">COCCU_12345</name>
</gene>
<feature type="transmembrane region" description="Helical" evidence="8">
    <location>
        <begin position="176"/>
        <end position="196"/>
    </location>
</feature>
<sequence length="405" mass="42208">MAVNDPRGEEAGKPRQHLGTGLLIGLATLSAAAPLSTDMYLPALPNIVNELDTTQAMVQLTLSGFMLGMAVGQLIIGPISDATGRKKLLVGGAVIALFAAVVAALSPSVEMLVFSRVLQGLGSGACIVISRAVVPDLAVGKKAAKAFALLMMIQGVAPVLAPVVGGLLLSSIGWRGIFWVLAGISVVQLLISLFVVRESLPPENRSELSIAGVFANYLYVLRKGAYRGYLVSFSFGFATLFCYISAAPFVVQNQMGLSVTAFTLIFAGNSLGLMAANIINSRLIDRFEVHSILRVGQLLLIFFTIMLLIAVQFTISPWVILPPLFFSVACLAIVMGNSTALGTGVVRERAGSGSAVMGFAQFGLAGLVSPIMGLGGNPVLIMASGMVVCALVSFAGQVYAGARRG</sequence>
<accession>A0A6B8VZE4</accession>
<feature type="transmembrane region" description="Helical" evidence="8">
    <location>
        <begin position="88"/>
        <end position="107"/>
    </location>
</feature>
<dbReference type="InterPro" id="IPR036259">
    <property type="entry name" value="MFS_trans_sf"/>
</dbReference>
<evidence type="ECO:0000256" key="8">
    <source>
        <dbReference type="SAM" id="Phobius"/>
    </source>
</evidence>
<feature type="transmembrane region" description="Helical" evidence="8">
    <location>
        <begin position="17"/>
        <end position="36"/>
    </location>
</feature>
<evidence type="ECO:0000313" key="11">
    <source>
        <dbReference type="Proteomes" id="UP000424462"/>
    </source>
</evidence>
<feature type="transmembrane region" description="Helical" evidence="8">
    <location>
        <begin position="229"/>
        <end position="251"/>
    </location>
</feature>
<keyword evidence="11" id="KW-1185">Reference proteome</keyword>
<feature type="transmembrane region" description="Helical" evidence="8">
    <location>
        <begin position="379"/>
        <end position="400"/>
    </location>
</feature>
<feature type="domain" description="Major facilitator superfamily (MFS) profile" evidence="9">
    <location>
        <begin position="22"/>
        <end position="401"/>
    </location>
</feature>
<feature type="transmembrane region" description="Helical" evidence="8">
    <location>
        <begin position="291"/>
        <end position="313"/>
    </location>
</feature>
<dbReference type="PANTHER" id="PTHR43124:SF3">
    <property type="entry name" value="CHLORAMPHENICOL EFFLUX PUMP RV0191"/>
    <property type="match status" value="1"/>
</dbReference>
<dbReference type="KEGG" id="cok:COCCU_12345"/>
<evidence type="ECO:0000256" key="6">
    <source>
        <dbReference type="ARBA" id="ARBA00022989"/>
    </source>
</evidence>
<proteinExistence type="inferred from homology"/>
<name>A0A6B8VZE4_9CORY</name>
<organism evidence="10 11">
    <name type="scientific">Corynebacterium occultum</name>
    <dbReference type="NCBI Taxonomy" id="2675219"/>
    <lineage>
        <taxon>Bacteria</taxon>
        <taxon>Bacillati</taxon>
        <taxon>Actinomycetota</taxon>
        <taxon>Actinomycetes</taxon>
        <taxon>Mycobacteriales</taxon>
        <taxon>Corynebacteriaceae</taxon>
        <taxon>Corynebacterium</taxon>
    </lineage>
</organism>
<dbReference type="InterPro" id="IPR050189">
    <property type="entry name" value="MFS_Efflux_Transporters"/>
</dbReference>
<dbReference type="Proteomes" id="UP000424462">
    <property type="component" value="Chromosome"/>
</dbReference>
<feature type="transmembrane region" description="Helical" evidence="8">
    <location>
        <begin position="257"/>
        <end position="279"/>
    </location>
</feature>
<keyword evidence="4" id="KW-1003">Cell membrane</keyword>
<dbReference type="PANTHER" id="PTHR43124">
    <property type="entry name" value="PURINE EFFLUX PUMP PBUE"/>
    <property type="match status" value="1"/>
</dbReference>
<dbReference type="GO" id="GO:0042910">
    <property type="term" value="F:xenobiotic transmembrane transporter activity"/>
    <property type="evidence" value="ECO:0007669"/>
    <property type="project" value="InterPro"/>
</dbReference>
<feature type="transmembrane region" description="Helical" evidence="8">
    <location>
        <begin position="353"/>
        <end position="373"/>
    </location>
</feature>
<comment type="similarity">
    <text evidence="2">Belongs to the major facilitator superfamily. Bcr/CmlA family.</text>
</comment>
<evidence type="ECO:0000256" key="4">
    <source>
        <dbReference type="ARBA" id="ARBA00022475"/>
    </source>
</evidence>
<dbReference type="Pfam" id="PF07690">
    <property type="entry name" value="MFS_1"/>
    <property type="match status" value="1"/>
</dbReference>
<dbReference type="SUPFAM" id="SSF103473">
    <property type="entry name" value="MFS general substrate transporter"/>
    <property type="match status" value="1"/>
</dbReference>
<reference evidence="10 11" key="1">
    <citation type="submission" date="2019-11" db="EMBL/GenBank/DDBJ databases">
        <title>Complete genome sequence of Corynebacterium kalinowskii 1959, a novel Corynebacterium species isolated from soil of a small paddock in Vilsendorf, Germany.</title>
        <authorList>
            <person name="Schaffert L."/>
            <person name="Ruwe M."/>
            <person name="Milse J."/>
            <person name="Hanuschka K."/>
            <person name="Ortseifen V."/>
            <person name="Droste J."/>
            <person name="Brandt D."/>
            <person name="Schlueter L."/>
            <person name="Kutter Y."/>
            <person name="Vinke S."/>
            <person name="Viehoefer P."/>
            <person name="Jacob L."/>
            <person name="Luebke N.-C."/>
            <person name="Schulte-Berndt E."/>
            <person name="Hain C."/>
            <person name="Linder M."/>
            <person name="Schmidt P."/>
            <person name="Wollenschlaeger L."/>
            <person name="Luttermann T."/>
            <person name="Thieme E."/>
            <person name="Hassa J."/>
            <person name="Haak M."/>
            <person name="Wittchen M."/>
            <person name="Mentz A."/>
            <person name="Persicke M."/>
            <person name="Busche T."/>
            <person name="Ruckert C."/>
        </authorList>
    </citation>
    <scope>NUCLEOTIDE SEQUENCE [LARGE SCALE GENOMIC DNA]</scope>
    <source>
        <strain evidence="10 11">2039</strain>
    </source>
</reference>
<feature type="transmembrane region" description="Helical" evidence="8">
    <location>
        <begin position="56"/>
        <end position="76"/>
    </location>
</feature>
<feature type="transmembrane region" description="Helical" evidence="8">
    <location>
        <begin position="319"/>
        <end position="341"/>
    </location>
</feature>
<dbReference type="NCBIfam" id="TIGR00710">
    <property type="entry name" value="efflux_Bcr_CflA"/>
    <property type="match status" value="1"/>
</dbReference>
<dbReference type="GO" id="GO:0005886">
    <property type="term" value="C:plasma membrane"/>
    <property type="evidence" value="ECO:0007669"/>
    <property type="project" value="UniProtKB-SubCell"/>
</dbReference>
<keyword evidence="7 8" id="KW-0472">Membrane</keyword>
<comment type="subcellular location">
    <subcellularLocation>
        <location evidence="1">Cell membrane</location>
        <topology evidence="1">Multi-pass membrane protein</topology>
    </subcellularLocation>
</comment>
<dbReference type="InterPro" id="IPR004812">
    <property type="entry name" value="Efflux_drug-R_Bcr/CmlA"/>
</dbReference>
<evidence type="ECO:0000256" key="2">
    <source>
        <dbReference type="ARBA" id="ARBA00006236"/>
    </source>
</evidence>
<evidence type="ECO:0000256" key="7">
    <source>
        <dbReference type="ARBA" id="ARBA00023136"/>
    </source>
</evidence>
<dbReference type="EMBL" id="CP046455">
    <property type="protein sequence ID" value="QGU08369.1"/>
    <property type="molecule type" value="Genomic_DNA"/>
</dbReference>
<dbReference type="CDD" id="cd17320">
    <property type="entry name" value="MFS_MdfA_MDR_like"/>
    <property type="match status" value="1"/>
</dbReference>
<evidence type="ECO:0000256" key="1">
    <source>
        <dbReference type="ARBA" id="ARBA00004651"/>
    </source>
</evidence>
<dbReference type="GO" id="GO:1990961">
    <property type="term" value="P:xenobiotic detoxification by transmembrane export across the plasma membrane"/>
    <property type="evidence" value="ECO:0007669"/>
    <property type="project" value="InterPro"/>
</dbReference>
<protein>
    <submittedName>
        <fullName evidence="10">Bicyclomycin resistance protein</fullName>
    </submittedName>
</protein>
<dbReference type="InterPro" id="IPR020846">
    <property type="entry name" value="MFS_dom"/>
</dbReference>
<keyword evidence="5 8" id="KW-0812">Transmembrane</keyword>